<evidence type="ECO:0000256" key="9">
    <source>
        <dbReference type="ARBA" id="ARBA00023170"/>
    </source>
</evidence>
<keyword evidence="10" id="KW-0325">Glycoprotein</keyword>
<dbReference type="InterPro" id="IPR006201">
    <property type="entry name" value="Neur_channel"/>
</dbReference>
<dbReference type="InterPro" id="IPR036734">
    <property type="entry name" value="Neur_chan_lig-bd_sf"/>
</dbReference>
<proteinExistence type="inferred from homology"/>
<comment type="subcellular location">
    <subcellularLocation>
        <location evidence="13">Synaptic cell membrane</location>
        <topology evidence="13">Multi-pass membrane protein</topology>
    </subcellularLocation>
</comment>
<evidence type="ECO:0000313" key="17">
    <source>
        <dbReference type="EMBL" id="KAK2172522.1"/>
    </source>
</evidence>
<evidence type="ECO:0000256" key="1">
    <source>
        <dbReference type="ARBA" id="ARBA00022448"/>
    </source>
</evidence>
<evidence type="ECO:0000256" key="5">
    <source>
        <dbReference type="ARBA" id="ARBA00023018"/>
    </source>
</evidence>
<dbReference type="PANTHER" id="PTHR18945">
    <property type="entry name" value="NEUROTRANSMITTER GATED ION CHANNEL"/>
    <property type="match status" value="1"/>
</dbReference>
<feature type="domain" description="Neurotransmitter-gated ion-channel ligand-binding" evidence="15">
    <location>
        <begin position="54"/>
        <end position="229"/>
    </location>
</feature>
<evidence type="ECO:0000256" key="7">
    <source>
        <dbReference type="ARBA" id="ARBA00023136"/>
    </source>
</evidence>
<dbReference type="SUPFAM" id="SSF90112">
    <property type="entry name" value="Neurotransmitter-gated ion-channel transmembrane pore"/>
    <property type="match status" value="1"/>
</dbReference>
<sequence>MFLIWATEAMTSSHGRVAILTVLAVCSVVAGTGTGDQINKTCSPALPKHITAHKRLMTCLMHSYNPDVRPVANASDPVYIQFNLKYIQVVEMNTKADILRTKAWIEKCWVDPQLKWNPKDFEGITEIRIPATKIWTPDIILYNNFDTQGPYVMDVLAVVFSNGTVKWMPHVMLKSYCAMRMRHFPHDMQMCLLIFGSWSYDATQLKLKLNSQPNPAFHYDYDNWKVQSVIGTAHDTKIASASEFSHAVYTLDIIRVSAFYGETLILPAMILTMLTLAMFFIPAATGERLVFGVGLLLASVILLKSVEDAVPGDTGDVPIIVAYIAFDQVMLTAGILLSIIVYNCHYRNVKRGSVPDCLKSVFLGRLSRLLCVPAEPYTRLPRADDADLDMSPFPYDSEPPTTDAASAATAGTDRALEATLQDIRKYLKVCAARATSGGDSSSHHQVVLNEWIQLARVIDRLLFVVFLAITIITLVFTAGFH</sequence>
<keyword evidence="1 14" id="KW-0813">Transport</keyword>
<feature type="chain" id="PRO_5041769461" evidence="14">
    <location>
        <begin position="36"/>
        <end position="481"/>
    </location>
</feature>
<evidence type="ECO:0000259" key="15">
    <source>
        <dbReference type="Pfam" id="PF02931"/>
    </source>
</evidence>
<keyword evidence="18" id="KW-1185">Reference proteome</keyword>
<comment type="caution">
    <text evidence="17">The sequence shown here is derived from an EMBL/GenBank/DDBJ whole genome shotgun (WGS) entry which is preliminary data.</text>
</comment>
<evidence type="ECO:0000256" key="6">
    <source>
        <dbReference type="ARBA" id="ARBA00023065"/>
    </source>
</evidence>
<dbReference type="GO" id="GO:0004888">
    <property type="term" value="F:transmembrane signaling receptor activity"/>
    <property type="evidence" value="ECO:0007669"/>
    <property type="project" value="InterPro"/>
</dbReference>
<dbReference type="InterPro" id="IPR006029">
    <property type="entry name" value="Neurotrans-gated_channel_TM"/>
</dbReference>
<keyword evidence="6 14" id="KW-0406">Ion transport</keyword>
<evidence type="ECO:0000256" key="2">
    <source>
        <dbReference type="ARBA" id="ARBA00022475"/>
    </source>
</evidence>
<dbReference type="EMBL" id="JAODUO010000953">
    <property type="protein sequence ID" value="KAK2172522.1"/>
    <property type="molecule type" value="Genomic_DNA"/>
</dbReference>
<dbReference type="PRINTS" id="PR00252">
    <property type="entry name" value="NRIONCHANNEL"/>
</dbReference>
<dbReference type="GO" id="GO:0045211">
    <property type="term" value="C:postsynaptic membrane"/>
    <property type="evidence" value="ECO:0007669"/>
    <property type="project" value="InterPro"/>
</dbReference>
<dbReference type="PROSITE" id="PS00236">
    <property type="entry name" value="NEUROTR_ION_CHANNEL"/>
    <property type="match status" value="1"/>
</dbReference>
<evidence type="ECO:0000256" key="10">
    <source>
        <dbReference type="ARBA" id="ARBA00023180"/>
    </source>
</evidence>
<evidence type="ECO:0000259" key="16">
    <source>
        <dbReference type="Pfam" id="PF02932"/>
    </source>
</evidence>
<dbReference type="InterPro" id="IPR002394">
    <property type="entry name" value="Nicotinic_acetylcholine_rcpt"/>
</dbReference>
<keyword evidence="4 14" id="KW-1133">Transmembrane helix</keyword>
<keyword evidence="3 14" id="KW-0812">Transmembrane</keyword>
<comment type="similarity">
    <text evidence="14">Belongs to the ligand-gated ion channel (TC 1.A.9) family.</text>
</comment>
<evidence type="ECO:0000313" key="18">
    <source>
        <dbReference type="Proteomes" id="UP001209878"/>
    </source>
</evidence>
<evidence type="ECO:0000256" key="4">
    <source>
        <dbReference type="ARBA" id="ARBA00022989"/>
    </source>
</evidence>
<keyword evidence="11" id="KW-1071">Ligand-gated ion channel</keyword>
<evidence type="ECO:0000256" key="8">
    <source>
        <dbReference type="ARBA" id="ARBA00023157"/>
    </source>
</evidence>
<dbReference type="InterPro" id="IPR006202">
    <property type="entry name" value="Neur_chan_lig-bd"/>
</dbReference>
<feature type="transmembrane region" description="Helical" evidence="14">
    <location>
        <begin position="289"/>
        <end position="306"/>
    </location>
</feature>
<evidence type="ECO:0000256" key="3">
    <source>
        <dbReference type="ARBA" id="ARBA00022692"/>
    </source>
</evidence>
<feature type="transmembrane region" description="Helical" evidence="14">
    <location>
        <begin position="318"/>
        <end position="342"/>
    </location>
</feature>
<keyword evidence="7 14" id="KW-0472">Membrane</keyword>
<dbReference type="CDD" id="cd18997">
    <property type="entry name" value="LGIC_ECD_nAChR"/>
    <property type="match status" value="1"/>
</dbReference>
<dbReference type="CDD" id="cd19051">
    <property type="entry name" value="LGIC_TM_cation"/>
    <property type="match status" value="1"/>
</dbReference>
<name>A0AAD9NJE7_RIDPI</name>
<keyword evidence="14" id="KW-0732">Signal</keyword>
<organism evidence="17 18">
    <name type="scientific">Ridgeia piscesae</name>
    <name type="common">Tubeworm</name>
    <dbReference type="NCBI Taxonomy" id="27915"/>
    <lineage>
        <taxon>Eukaryota</taxon>
        <taxon>Metazoa</taxon>
        <taxon>Spiralia</taxon>
        <taxon>Lophotrochozoa</taxon>
        <taxon>Annelida</taxon>
        <taxon>Polychaeta</taxon>
        <taxon>Sedentaria</taxon>
        <taxon>Canalipalpata</taxon>
        <taxon>Sabellida</taxon>
        <taxon>Siboglinidae</taxon>
        <taxon>Ridgeia</taxon>
    </lineage>
</organism>
<evidence type="ECO:0000256" key="12">
    <source>
        <dbReference type="ARBA" id="ARBA00023303"/>
    </source>
</evidence>
<dbReference type="InterPro" id="IPR038050">
    <property type="entry name" value="Neuro_actylchol_rec"/>
</dbReference>
<dbReference type="PRINTS" id="PR00254">
    <property type="entry name" value="NICOTINICR"/>
</dbReference>
<dbReference type="Proteomes" id="UP001209878">
    <property type="component" value="Unassembled WGS sequence"/>
</dbReference>
<dbReference type="InterPro" id="IPR036719">
    <property type="entry name" value="Neuro-gated_channel_TM_sf"/>
</dbReference>
<dbReference type="Gene3D" id="1.20.58.390">
    <property type="entry name" value="Neurotransmitter-gated ion-channel transmembrane domain"/>
    <property type="match status" value="1"/>
</dbReference>
<dbReference type="SUPFAM" id="SSF63712">
    <property type="entry name" value="Nicotinic receptor ligand binding domain-like"/>
    <property type="match status" value="1"/>
</dbReference>
<keyword evidence="12 14" id="KW-0407">Ion channel</keyword>
<evidence type="ECO:0000256" key="11">
    <source>
        <dbReference type="ARBA" id="ARBA00023286"/>
    </source>
</evidence>
<dbReference type="Pfam" id="PF02932">
    <property type="entry name" value="Neur_chan_memb"/>
    <property type="match status" value="1"/>
</dbReference>
<feature type="transmembrane region" description="Helical" evidence="14">
    <location>
        <begin position="461"/>
        <end position="480"/>
    </location>
</feature>
<feature type="signal peptide" evidence="14">
    <location>
        <begin position="1"/>
        <end position="35"/>
    </location>
</feature>
<reference evidence="17" key="1">
    <citation type="journal article" date="2023" name="Mol. Biol. Evol.">
        <title>Third-Generation Sequencing Reveals the Adaptive Role of the Epigenome in Three Deep-Sea Polychaetes.</title>
        <authorList>
            <person name="Perez M."/>
            <person name="Aroh O."/>
            <person name="Sun Y."/>
            <person name="Lan Y."/>
            <person name="Juniper S.K."/>
            <person name="Young C.R."/>
            <person name="Angers B."/>
            <person name="Qian P.Y."/>
        </authorList>
    </citation>
    <scope>NUCLEOTIDE SEQUENCE</scope>
    <source>
        <strain evidence="17">R07B-5</strain>
    </source>
</reference>
<keyword evidence="2" id="KW-1003">Cell membrane</keyword>
<keyword evidence="5" id="KW-0770">Synapse</keyword>
<dbReference type="InterPro" id="IPR018000">
    <property type="entry name" value="Neurotransmitter_ion_chnl_CS"/>
</dbReference>
<dbReference type="FunFam" id="2.70.170.10:FF:000028">
    <property type="entry name" value="AcetylCholine Receptor"/>
    <property type="match status" value="1"/>
</dbReference>
<dbReference type="Pfam" id="PF02931">
    <property type="entry name" value="Neur_chan_LBD"/>
    <property type="match status" value="1"/>
</dbReference>
<keyword evidence="9" id="KW-0675">Receptor</keyword>
<gene>
    <name evidence="17" type="ORF">NP493_955g00079</name>
</gene>
<dbReference type="Gene3D" id="2.70.170.10">
    <property type="entry name" value="Neurotransmitter-gated ion-channel ligand-binding domain"/>
    <property type="match status" value="1"/>
</dbReference>
<accession>A0AAD9NJE7</accession>
<dbReference type="GO" id="GO:0022848">
    <property type="term" value="F:acetylcholine-gated monoatomic cation-selective channel activity"/>
    <property type="evidence" value="ECO:0007669"/>
    <property type="project" value="InterPro"/>
</dbReference>
<protein>
    <submittedName>
        <fullName evidence="17">Uncharacterized protein</fullName>
    </submittedName>
</protein>
<feature type="domain" description="Neurotransmitter-gated ion-channel transmembrane" evidence="16">
    <location>
        <begin position="264"/>
        <end position="472"/>
    </location>
</feature>
<evidence type="ECO:0000256" key="14">
    <source>
        <dbReference type="RuleBase" id="RU000687"/>
    </source>
</evidence>
<dbReference type="AlphaFoldDB" id="A0AAD9NJE7"/>
<feature type="transmembrane region" description="Helical" evidence="14">
    <location>
        <begin position="264"/>
        <end position="282"/>
    </location>
</feature>
<evidence type="ECO:0000256" key="13">
    <source>
        <dbReference type="ARBA" id="ARBA00034099"/>
    </source>
</evidence>
<keyword evidence="8" id="KW-1015">Disulfide bond</keyword>